<evidence type="ECO:0000313" key="1">
    <source>
        <dbReference type="EMBL" id="KKK74411.1"/>
    </source>
</evidence>
<sequence length="86" mass="9033">ALVFGNQAIGLGVVEKLRFGDEVDDFANVKEVAGIMIYGANRADFVTEALAAETSGGMFYKNTTGGVVADTACINDSSLMLMTYDA</sequence>
<gene>
    <name evidence="1" type="ORF">LCGC14_2884070</name>
</gene>
<dbReference type="EMBL" id="LAZR01056331">
    <property type="protein sequence ID" value="KKK74411.1"/>
    <property type="molecule type" value="Genomic_DNA"/>
</dbReference>
<accession>A0A0F9AQE6</accession>
<name>A0A0F9AQE6_9ZZZZ</name>
<dbReference type="AlphaFoldDB" id="A0A0F9AQE6"/>
<reference evidence="1" key="1">
    <citation type="journal article" date="2015" name="Nature">
        <title>Complex archaea that bridge the gap between prokaryotes and eukaryotes.</title>
        <authorList>
            <person name="Spang A."/>
            <person name="Saw J.H."/>
            <person name="Jorgensen S.L."/>
            <person name="Zaremba-Niedzwiedzka K."/>
            <person name="Martijn J."/>
            <person name="Lind A.E."/>
            <person name="van Eijk R."/>
            <person name="Schleper C."/>
            <person name="Guy L."/>
            <person name="Ettema T.J."/>
        </authorList>
    </citation>
    <scope>NUCLEOTIDE SEQUENCE</scope>
</reference>
<protein>
    <submittedName>
        <fullName evidence="1">Uncharacterized protein</fullName>
    </submittedName>
</protein>
<proteinExistence type="predicted"/>
<comment type="caution">
    <text evidence="1">The sequence shown here is derived from an EMBL/GenBank/DDBJ whole genome shotgun (WGS) entry which is preliminary data.</text>
</comment>
<organism evidence="1">
    <name type="scientific">marine sediment metagenome</name>
    <dbReference type="NCBI Taxonomy" id="412755"/>
    <lineage>
        <taxon>unclassified sequences</taxon>
        <taxon>metagenomes</taxon>
        <taxon>ecological metagenomes</taxon>
    </lineage>
</organism>
<feature type="non-terminal residue" evidence="1">
    <location>
        <position position="1"/>
    </location>
</feature>